<proteinExistence type="predicted"/>
<evidence type="ECO:0000313" key="2">
    <source>
        <dbReference type="EMBL" id="KAJ7084546.1"/>
    </source>
</evidence>
<keyword evidence="1" id="KW-0472">Membrane</keyword>
<evidence type="ECO:0000313" key="3">
    <source>
        <dbReference type="Proteomes" id="UP001222325"/>
    </source>
</evidence>
<organism evidence="2 3">
    <name type="scientific">Mycena belliarum</name>
    <dbReference type="NCBI Taxonomy" id="1033014"/>
    <lineage>
        <taxon>Eukaryota</taxon>
        <taxon>Fungi</taxon>
        <taxon>Dikarya</taxon>
        <taxon>Basidiomycota</taxon>
        <taxon>Agaricomycotina</taxon>
        <taxon>Agaricomycetes</taxon>
        <taxon>Agaricomycetidae</taxon>
        <taxon>Agaricales</taxon>
        <taxon>Marasmiineae</taxon>
        <taxon>Mycenaceae</taxon>
        <taxon>Mycena</taxon>
    </lineage>
</organism>
<keyword evidence="3" id="KW-1185">Reference proteome</keyword>
<dbReference type="EMBL" id="JARJCN010000037">
    <property type="protein sequence ID" value="KAJ7084546.1"/>
    <property type="molecule type" value="Genomic_DNA"/>
</dbReference>
<feature type="transmembrane region" description="Helical" evidence="1">
    <location>
        <begin position="111"/>
        <end position="131"/>
    </location>
</feature>
<sequence>MSLPAGCSNSNFLGPGIAPPRAEHGFRGCVTGVSDVLLTCCARMGSTPVFAFGVCGCPYTGSFNADTQQNFGDCTLESLATATCYIGPDITVSKKSRSLLKRSAAARRARAGNGNAAVFVLGVALLLGVVAA</sequence>
<dbReference type="Proteomes" id="UP001222325">
    <property type="component" value="Unassembled WGS sequence"/>
</dbReference>
<keyword evidence="1" id="KW-1133">Transmembrane helix</keyword>
<dbReference type="AlphaFoldDB" id="A0AAD6U1D5"/>
<accession>A0AAD6U1D5</accession>
<gene>
    <name evidence="2" type="ORF">B0H15DRAFT_802317</name>
</gene>
<protein>
    <submittedName>
        <fullName evidence="2">Uncharacterized protein</fullName>
    </submittedName>
</protein>
<evidence type="ECO:0000256" key="1">
    <source>
        <dbReference type="SAM" id="Phobius"/>
    </source>
</evidence>
<comment type="caution">
    <text evidence="2">The sequence shown here is derived from an EMBL/GenBank/DDBJ whole genome shotgun (WGS) entry which is preliminary data.</text>
</comment>
<reference evidence="2" key="1">
    <citation type="submission" date="2023-03" db="EMBL/GenBank/DDBJ databases">
        <title>Massive genome expansion in bonnet fungi (Mycena s.s.) driven by repeated elements and novel gene families across ecological guilds.</title>
        <authorList>
            <consortium name="Lawrence Berkeley National Laboratory"/>
            <person name="Harder C.B."/>
            <person name="Miyauchi S."/>
            <person name="Viragh M."/>
            <person name="Kuo A."/>
            <person name="Thoen E."/>
            <person name="Andreopoulos B."/>
            <person name="Lu D."/>
            <person name="Skrede I."/>
            <person name="Drula E."/>
            <person name="Henrissat B."/>
            <person name="Morin E."/>
            <person name="Kohler A."/>
            <person name="Barry K."/>
            <person name="LaButti K."/>
            <person name="Morin E."/>
            <person name="Salamov A."/>
            <person name="Lipzen A."/>
            <person name="Mereny Z."/>
            <person name="Hegedus B."/>
            <person name="Baldrian P."/>
            <person name="Stursova M."/>
            <person name="Weitz H."/>
            <person name="Taylor A."/>
            <person name="Grigoriev I.V."/>
            <person name="Nagy L.G."/>
            <person name="Martin F."/>
            <person name="Kauserud H."/>
        </authorList>
    </citation>
    <scope>NUCLEOTIDE SEQUENCE</scope>
    <source>
        <strain evidence="2">CBHHK173m</strain>
    </source>
</reference>
<name>A0AAD6U1D5_9AGAR</name>
<keyword evidence="1" id="KW-0812">Transmembrane</keyword>